<evidence type="ECO:0000256" key="4">
    <source>
        <dbReference type="ARBA" id="ARBA00022840"/>
    </source>
</evidence>
<feature type="transmembrane region" description="Helical" evidence="7">
    <location>
        <begin position="343"/>
        <end position="364"/>
    </location>
</feature>
<evidence type="ECO:0000256" key="2">
    <source>
        <dbReference type="ARBA" id="ARBA00022692"/>
    </source>
</evidence>
<feature type="transmembrane region" description="Helical" evidence="7">
    <location>
        <begin position="1177"/>
        <end position="1200"/>
    </location>
</feature>
<dbReference type="InterPro" id="IPR003593">
    <property type="entry name" value="AAA+_ATPase"/>
</dbReference>
<dbReference type="FunFam" id="3.40.50.300:FF:000327">
    <property type="entry name" value="ATP-binding cassette sub-family A member 3"/>
    <property type="match status" value="1"/>
</dbReference>
<feature type="transmembrane region" description="Helical" evidence="7">
    <location>
        <begin position="23"/>
        <end position="46"/>
    </location>
</feature>
<dbReference type="FunFam" id="3.40.50.300:FF:000933">
    <property type="entry name" value="ABC transporter A family member 7"/>
    <property type="match status" value="1"/>
</dbReference>
<evidence type="ECO:0000313" key="9">
    <source>
        <dbReference type="EMBL" id="TKR67156.1"/>
    </source>
</evidence>
<dbReference type="Gene3D" id="3.40.50.300">
    <property type="entry name" value="P-loop containing nucleotide triphosphate hydrolases"/>
    <property type="match status" value="2"/>
</dbReference>
<comment type="caution">
    <text evidence="9">The sequence shown here is derived from an EMBL/GenBank/DDBJ whole genome shotgun (WGS) entry which is preliminary data.</text>
</comment>
<dbReference type="Pfam" id="PF12698">
    <property type="entry name" value="ABC2_membrane_3"/>
    <property type="match status" value="2"/>
</dbReference>
<dbReference type="GO" id="GO:0140359">
    <property type="term" value="F:ABC-type transporter activity"/>
    <property type="evidence" value="ECO:0007669"/>
    <property type="project" value="InterPro"/>
</dbReference>
<organism evidence="9 10">
    <name type="scientific">Steinernema carpocapsae</name>
    <name type="common">Entomopathogenic nematode</name>
    <dbReference type="NCBI Taxonomy" id="34508"/>
    <lineage>
        <taxon>Eukaryota</taxon>
        <taxon>Metazoa</taxon>
        <taxon>Ecdysozoa</taxon>
        <taxon>Nematoda</taxon>
        <taxon>Chromadorea</taxon>
        <taxon>Rhabditida</taxon>
        <taxon>Tylenchina</taxon>
        <taxon>Panagrolaimomorpha</taxon>
        <taxon>Strongyloidoidea</taxon>
        <taxon>Steinernematidae</taxon>
        <taxon>Steinernema</taxon>
    </lineage>
</organism>
<feature type="transmembrane region" description="Helical" evidence="7">
    <location>
        <begin position="1221"/>
        <end position="1247"/>
    </location>
</feature>
<evidence type="ECO:0000256" key="1">
    <source>
        <dbReference type="ARBA" id="ARBA00004141"/>
    </source>
</evidence>
<name>A0A4U5MDE2_STECR</name>
<dbReference type="SUPFAM" id="SSF52540">
    <property type="entry name" value="P-loop containing nucleoside triphosphate hydrolases"/>
    <property type="match status" value="2"/>
</dbReference>
<protein>
    <recommendedName>
        <fullName evidence="8">ABC transporter domain-containing protein</fullName>
    </recommendedName>
</protein>
<feature type="transmembrane region" description="Helical" evidence="7">
    <location>
        <begin position="1267"/>
        <end position="1286"/>
    </location>
</feature>
<keyword evidence="6 7" id="KW-0472">Membrane</keyword>
<dbReference type="Pfam" id="PF00005">
    <property type="entry name" value="ABC_tran"/>
    <property type="match status" value="2"/>
</dbReference>
<dbReference type="GO" id="GO:0005524">
    <property type="term" value="F:ATP binding"/>
    <property type="evidence" value="ECO:0007669"/>
    <property type="project" value="UniProtKB-KW"/>
</dbReference>
<feature type="transmembrane region" description="Helical" evidence="7">
    <location>
        <begin position="420"/>
        <end position="443"/>
    </location>
</feature>
<dbReference type="GO" id="GO:0016887">
    <property type="term" value="F:ATP hydrolysis activity"/>
    <property type="evidence" value="ECO:0007669"/>
    <property type="project" value="InterPro"/>
</dbReference>
<dbReference type="InterPro" id="IPR017871">
    <property type="entry name" value="ABC_transporter-like_CS"/>
</dbReference>
<dbReference type="InterPro" id="IPR027417">
    <property type="entry name" value="P-loop_NTPase"/>
</dbReference>
<feature type="domain" description="ABC transporter" evidence="8">
    <location>
        <begin position="588"/>
        <end position="831"/>
    </location>
</feature>
<dbReference type="SMART" id="SM00382">
    <property type="entry name" value="AAA"/>
    <property type="match status" value="2"/>
</dbReference>
<feature type="domain" description="ABC transporter" evidence="8">
    <location>
        <begin position="1509"/>
        <end position="1739"/>
    </location>
</feature>
<feature type="transmembrane region" description="Helical" evidence="7">
    <location>
        <begin position="1306"/>
        <end position="1327"/>
    </location>
</feature>
<dbReference type="PROSITE" id="PS00211">
    <property type="entry name" value="ABC_TRANSPORTER_1"/>
    <property type="match status" value="2"/>
</dbReference>
<keyword evidence="3" id="KW-0547">Nucleotide-binding</keyword>
<evidence type="ECO:0000313" key="10">
    <source>
        <dbReference type="Proteomes" id="UP000298663"/>
    </source>
</evidence>
<dbReference type="PANTHER" id="PTHR19229">
    <property type="entry name" value="ATP-BINDING CASSETTE TRANSPORTER SUBFAMILY A ABCA"/>
    <property type="match status" value="1"/>
</dbReference>
<dbReference type="GO" id="GO:0016020">
    <property type="term" value="C:membrane"/>
    <property type="evidence" value="ECO:0007669"/>
    <property type="project" value="UniProtKB-SubCell"/>
</dbReference>
<sequence>MGALAQLRLLLWKNVLTQIRSPWFTLLEFLVPLVLIGAAFGLLIGLRGTFEKDYSDKIYTPWPVTGSAYDLVIPADIGGVFKGKFSVKETILDLTPFISGQKQSCVFLSVNGSKNTWEAKIQIAYAPKPPHIVDIMNRVAARFENDNVFSLLSMVESDPKLHFNSSLFGNLLNTTLKTSATVIGFDTEKELVDNLTSSFQKQCGNPLLGGIVFDGPFSKDPTSDDIKYRIRLSNTKRRYEPTWGGGLNPWDTSTKFAIQFVTGPIWPKDNDGGNPGYWQEGFLTLQRAVDVAIEDHALKKPVETFVIGGGFNGLMKLNNTQILMLQRFPFPAYSSKIIEIGAYFLPVIVIFSFMTSVIYIVRSVVMEKENRLKEYMKVMGLSQWVHWVAYLIVNYIKLLFTVLVLSILMYFVMKKSDPSVAFIFFLLYAFNATYFSFAISTFLQSGTSGTMMATLGWMILYFWMVMINGMDTQKPYPFGTRMLNCLNPDVVLSFGVDLMAQHETQANGLKWSNIWDRTSPDQQLTMGHLFIMLIIDACILIVITWYVEAVNPGGEGVPQKPWFFVLPSYWFPQCATQKLEPANVKATIKVVNLCKTYGTNCFKKLFDCKFGKTGEKKAVDHLNLNMYHGQITALLGHNGAGKSTTFSMLTGVTGPSSGTAFIDGYDIRTSLPQIRKSLGLCPQYNILFDNLTVMEHLEFFCKLKGRPYFESEAMDIITRLKIDFKKDCYAGTLSGGQKRKLSLSIALIGGSEIVMLDEPTSGMDPGARHETWTLLQAEKANRSMLLTTHYMEEADLLGDRIAIMAHGQLQCCGSGMYLKNEYGAGYHLTVVYKRFKDQNGQDLFAQHFGPSTLDVLKRFSPNVAMHSCVGQEATFLLPASDRARFPDMFKTLEREQAQLNINSFGVSITTMEEVFLKVGDLANERMKVFEEDDLPESTEKITDDDTHLKLLRADRIVTGNAYYLQHAKAMFLKRAIYFYRRWTQFIPQLLMPVLFMVLLVWAATEAPTAEKQPPLLITMNTYGDKKTDAHVYVHNENATWYGNELLSDLMDAIIKDQAPNAHFKIDSVDNITTTVIEQTLKQGSRKFGIYNPVGFVKDDLPADIEATLKLIDFDLTFLTAYFENFAVHTPPLAINLGGMAMIRDSLKKPIKIGVTNAPLPPTSADTLKNKKVSDGPAFVLACAIIVAMAMVVSGYASFLIRERKKKSKHMQMMSGLRPWMYWLTAFIWDAVCYLMPIACFIAIYFIFNVKVNTYLWGKSLKGPFQPLISRGETVGILILAMLLFGWNDIPFVYSFSFVFDTAPKGYTMIVMYHIITGMIGTIAVPIIKQTADDDTAHVCSIIFSWLFPIYSISNCYTTIYTNEVAREACSSVDCSIAYNKMIVPSCCGNATEKAYVDSVLNHADKKGILIAIIFFVIQGFIFWFTTIAFENGWFSKWKSDVASIFKKKEENRGEKNAFANGISAKGTLKNGHINLAFDFDDPQPNSIEDSDVLEEKKIVQNMTSHEHTIIVDNLKKWYGSFNAVKGVSFHVDIRDCFGLLGVNGAGKTSTFQMLTGENAISEGDALINGYSTKSDWRRAGAHIGYCPQYDAIIKEMSGEETLYMFARLRGIYEEDIPRIVYAVIQAIGIGMYAKRQIKTYSGGNKRRLSLGIALVGLPDVLLLDEPTTGVDPKARRIIWNILSKVREQGTALVLTSHSMEECEALCTSLAIMVYGQFRCLGSAQHLKSRYGAGYTLLVRLQDVDAAENVKREILCRFPGSMLKEEHVLQLNFELKKSNNVTWSSLFSQMEQIVAPLRIADYSLSQTTLEQVFLEFSRDAGAVSD</sequence>
<dbReference type="EMBL" id="AZBU02000008">
    <property type="protein sequence ID" value="TKR67156.1"/>
    <property type="molecule type" value="Genomic_DNA"/>
</dbReference>
<evidence type="ECO:0000256" key="5">
    <source>
        <dbReference type="ARBA" id="ARBA00022989"/>
    </source>
</evidence>
<feature type="transmembrane region" description="Helical" evidence="7">
    <location>
        <begin position="449"/>
        <end position="467"/>
    </location>
</feature>
<keyword evidence="10" id="KW-1185">Reference proteome</keyword>
<keyword evidence="5 7" id="KW-1133">Transmembrane helix</keyword>
<evidence type="ECO:0000256" key="6">
    <source>
        <dbReference type="ARBA" id="ARBA00023136"/>
    </source>
</evidence>
<proteinExistence type="predicted"/>
<feature type="transmembrane region" description="Helical" evidence="7">
    <location>
        <begin position="527"/>
        <end position="547"/>
    </location>
</feature>
<feature type="transmembrane region" description="Helical" evidence="7">
    <location>
        <begin position="1408"/>
        <end position="1429"/>
    </location>
</feature>
<accession>A0A4U5MDE2</accession>
<keyword evidence="4" id="KW-0067">ATP-binding</keyword>
<dbReference type="InterPro" id="IPR026082">
    <property type="entry name" value="ABCA"/>
</dbReference>
<dbReference type="Pfam" id="PF23321">
    <property type="entry name" value="R1_ABCA1"/>
    <property type="match status" value="1"/>
</dbReference>
<dbReference type="Proteomes" id="UP000298663">
    <property type="component" value="Unassembled WGS sequence"/>
</dbReference>
<feature type="transmembrane region" description="Helical" evidence="7">
    <location>
        <begin position="384"/>
        <end position="413"/>
    </location>
</feature>
<gene>
    <name evidence="9" type="ORF">L596_023350</name>
</gene>
<keyword evidence="2 7" id="KW-0812">Transmembrane</keyword>
<dbReference type="PROSITE" id="PS50893">
    <property type="entry name" value="ABC_TRANSPORTER_2"/>
    <property type="match status" value="2"/>
</dbReference>
<reference evidence="9 10" key="1">
    <citation type="journal article" date="2015" name="Genome Biol.">
        <title>Comparative genomics of Steinernema reveals deeply conserved gene regulatory networks.</title>
        <authorList>
            <person name="Dillman A.R."/>
            <person name="Macchietto M."/>
            <person name="Porter C.F."/>
            <person name="Rogers A."/>
            <person name="Williams B."/>
            <person name="Antoshechkin I."/>
            <person name="Lee M.M."/>
            <person name="Goodwin Z."/>
            <person name="Lu X."/>
            <person name="Lewis E.E."/>
            <person name="Goodrich-Blair H."/>
            <person name="Stock S.P."/>
            <person name="Adams B.J."/>
            <person name="Sternberg P.W."/>
            <person name="Mortazavi A."/>
        </authorList>
    </citation>
    <scope>NUCLEOTIDE SEQUENCE [LARGE SCALE GENOMIC DNA]</scope>
    <source>
        <strain evidence="9 10">ALL</strain>
    </source>
</reference>
<dbReference type="OrthoDB" id="10255969at2759"/>
<evidence type="ECO:0000259" key="8">
    <source>
        <dbReference type="PROSITE" id="PS50893"/>
    </source>
</evidence>
<evidence type="ECO:0000256" key="3">
    <source>
        <dbReference type="ARBA" id="ARBA00022741"/>
    </source>
</evidence>
<dbReference type="GO" id="GO:0005319">
    <property type="term" value="F:lipid transporter activity"/>
    <property type="evidence" value="ECO:0007669"/>
    <property type="project" value="TreeGrafter"/>
</dbReference>
<comment type="subcellular location">
    <subcellularLocation>
        <location evidence="1">Membrane</location>
        <topology evidence="1">Multi-pass membrane protein</topology>
    </subcellularLocation>
</comment>
<dbReference type="CDD" id="cd03263">
    <property type="entry name" value="ABC_subfamily_A"/>
    <property type="match status" value="2"/>
</dbReference>
<dbReference type="PANTHER" id="PTHR19229:SF250">
    <property type="entry name" value="ABC TRANSPORTER DOMAIN-CONTAINING PROTEIN-RELATED"/>
    <property type="match status" value="1"/>
</dbReference>
<dbReference type="InterPro" id="IPR013525">
    <property type="entry name" value="ABC2_TM"/>
</dbReference>
<dbReference type="STRING" id="34508.A0A4U5MDE2"/>
<reference evidence="9 10" key="2">
    <citation type="journal article" date="2019" name="G3 (Bethesda)">
        <title>Hybrid Assembly of the Genome of the Entomopathogenic Nematode Steinernema carpocapsae Identifies the X-Chromosome.</title>
        <authorList>
            <person name="Serra L."/>
            <person name="Macchietto M."/>
            <person name="Macias-Munoz A."/>
            <person name="McGill C.J."/>
            <person name="Rodriguez I.M."/>
            <person name="Rodriguez B."/>
            <person name="Murad R."/>
            <person name="Mortazavi A."/>
        </authorList>
    </citation>
    <scope>NUCLEOTIDE SEQUENCE [LARGE SCALE GENOMIC DNA]</scope>
    <source>
        <strain evidence="9 10">ALL</strain>
    </source>
</reference>
<dbReference type="InterPro" id="IPR056264">
    <property type="entry name" value="R2_ABCA1-4-like"/>
</dbReference>
<evidence type="ECO:0000256" key="7">
    <source>
        <dbReference type="SAM" id="Phobius"/>
    </source>
</evidence>
<dbReference type="InterPro" id="IPR003439">
    <property type="entry name" value="ABC_transporter-like_ATP-bd"/>
</dbReference>